<gene>
    <name evidence="2" type="ORF">BN1708_009374</name>
    <name evidence="3" type="ORF">BN1723_009471</name>
</gene>
<dbReference type="STRING" id="100787.A0A0G4KPN6"/>
<accession>A0A0G4KPN6</accession>
<feature type="transmembrane region" description="Helical" evidence="1">
    <location>
        <begin position="219"/>
        <end position="240"/>
    </location>
</feature>
<evidence type="ECO:0000313" key="3">
    <source>
        <dbReference type="EMBL" id="CRK11719.1"/>
    </source>
</evidence>
<evidence type="ECO:0000313" key="5">
    <source>
        <dbReference type="Proteomes" id="UP000045706"/>
    </source>
</evidence>
<dbReference type="EMBL" id="CVQH01000891">
    <property type="protein sequence ID" value="CRJ91772.1"/>
    <property type="molecule type" value="Genomic_DNA"/>
</dbReference>
<evidence type="ECO:0000256" key="1">
    <source>
        <dbReference type="SAM" id="Phobius"/>
    </source>
</evidence>
<dbReference type="GO" id="GO:0005886">
    <property type="term" value="C:plasma membrane"/>
    <property type="evidence" value="ECO:0007669"/>
    <property type="project" value="InterPro"/>
</dbReference>
<dbReference type="AlphaFoldDB" id="A0A0G4KPN6"/>
<dbReference type="EMBL" id="CVQI01002447">
    <property type="protein sequence ID" value="CRK11719.1"/>
    <property type="molecule type" value="Genomic_DNA"/>
</dbReference>
<feature type="transmembrane region" description="Helical" evidence="1">
    <location>
        <begin position="260"/>
        <end position="288"/>
    </location>
</feature>
<evidence type="ECO:0000313" key="2">
    <source>
        <dbReference type="EMBL" id="CRJ91772.1"/>
    </source>
</evidence>
<dbReference type="PANTHER" id="PTHR28019:SF7">
    <property type="entry name" value="SUR7 PROTEIN"/>
    <property type="match status" value="1"/>
</dbReference>
<keyword evidence="1" id="KW-0812">Transmembrane</keyword>
<proteinExistence type="predicted"/>
<dbReference type="GO" id="GO:0051285">
    <property type="term" value="C:cell cortex of cell tip"/>
    <property type="evidence" value="ECO:0007669"/>
    <property type="project" value="TreeGrafter"/>
</dbReference>
<dbReference type="Proteomes" id="UP000044602">
    <property type="component" value="Unassembled WGS sequence"/>
</dbReference>
<feature type="transmembrane region" description="Helical" evidence="1">
    <location>
        <begin position="179"/>
        <end position="207"/>
    </location>
</feature>
<reference evidence="4 5" key="1">
    <citation type="submission" date="2015-05" db="EMBL/GenBank/DDBJ databases">
        <authorList>
            <person name="Fogelqvist Johan"/>
        </authorList>
    </citation>
    <scope>NUCLEOTIDE SEQUENCE [LARGE SCALE GENOMIC DNA]</scope>
    <source>
        <strain evidence="2">VL1</strain>
        <strain evidence="3">VL2</strain>
    </source>
</reference>
<dbReference type="PANTHER" id="PTHR28019">
    <property type="entry name" value="CELL MEMBRANE PROTEIN YLR413W-RELATED"/>
    <property type="match status" value="1"/>
</dbReference>
<name>A0A0G4KPN6_VERLO</name>
<evidence type="ECO:0008006" key="6">
    <source>
        <dbReference type="Google" id="ProtNLM"/>
    </source>
</evidence>
<keyword evidence="4" id="KW-1185">Reference proteome</keyword>
<organism evidence="3 5">
    <name type="scientific">Verticillium longisporum</name>
    <name type="common">Verticillium dahliae var. longisporum</name>
    <dbReference type="NCBI Taxonomy" id="100787"/>
    <lineage>
        <taxon>Eukaryota</taxon>
        <taxon>Fungi</taxon>
        <taxon>Dikarya</taxon>
        <taxon>Ascomycota</taxon>
        <taxon>Pezizomycotina</taxon>
        <taxon>Sordariomycetes</taxon>
        <taxon>Hypocreomycetidae</taxon>
        <taxon>Glomerellales</taxon>
        <taxon>Plectosphaerellaceae</taxon>
        <taxon>Verticillium</taxon>
    </lineage>
</organism>
<sequence length="305" mass="32935">MMRCTVILPFLLSVAAFVISFLLLFAGHKEGFMEDYSIIRLLQLNTSTLGYDVLSRATSDGDQDRGGIGGFIDDLSDGVTDFINDLGNDIVDHFSDELGISQWYSIHLMTMCSGDYAPNATDPDARHNVTSCTKQKPANRVNLTEILDQELAIGPLNLSLADINWPDAIQDQIDTVNKALLAVFILYTLAIGFSGLAMLGAIAAFFLDPRRKLASLTNLLLTLLAAIVLLAGSIGIMIGSRKGARELNKVGEVVGLGAEAGGGFIALSWAAFAVMAAAVVYWVAMFCLGRVQKRRGYSEKRGGRY</sequence>
<protein>
    <recommendedName>
        <fullName evidence="6">SUR7 protein</fullName>
    </recommendedName>
</protein>
<dbReference type="InterPro" id="IPR009571">
    <property type="entry name" value="SUR7/Rim9-like_fungi"/>
</dbReference>
<dbReference type="Pfam" id="PF06687">
    <property type="entry name" value="SUR7"/>
    <property type="match status" value="1"/>
</dbReference>
<evidence type="ECO:0000313" key="4">
    <source>
        <dbReference type="Proteomes" id="UP000044602"/>
    </source>
</evidence>
<dbReference type="InterPro" id="IPR052413">
    <property type="entry name" value="SUR7_domain"/>
</dbReference>
<dbReference type="Proteomes" id="UP000045706">
    <property type="component" value="Unassembled WGS sequence"/>
</dbReference>
<dbReference type="GO" id="GO:0031505">
    <property type="term" value="P:fungal-type cell wall organization"/>
    <property type="evidence" value="ECO:0007669"/>
    <property type="project" value="TreeGrafter"/>
</dbReference>
<keyword evidence="1" id="KW-0472">Membrane</keyword>
<keyword evidence="1" id="KW-1133">Transmembrane helix</keyword>